<organism evidence="1 2">
    <name type="scientific">Enterococcus cecorum</name>
    <dbReference type="NCBI Taxonomy" id="44008"/>
    <lineage>
        <taxon>Bacteria</taxon>
        <taxon>Bacillati</taxon>
        <taxon>Bacillota</taxon>
        <taxon>Bacilli</taxon>
        <taxon>Lactobacillales</taxon>
        <taxon>Enterococcaceae</taxon>
        <taxon>Enterococcus</taxon>
    </lineage>
</organism>
<evidence type="ECO:0000313" key="2">
    <source>
        <dbReference type="Proteomes" id="UP000196074"/>
    </source>
</evidence>
<sequence>MYQEQTKTFHCDICKKEIQAYEVCWTKWQFPPKITEAQDMPIKALAYQNAKIICEDCQSKVFVKEYQSL</sequence>
<reference evidence="2" key="1">
    <citation type="submission" date="2017-04" db="EMBL/GenBank/DDBJ databases">
        <title>Function of individual gut microbiota members based on whole genome sequencing of pure cultures obtained from chicken caecum.</title>
        <authorList>
            <person name="Medvecky M."/>
            <person name="Cejkova D."/>
            <person name="Polansky O."/>
            <person name="Karasova D."/>
            <person name="Kubasova T."/>
            <person name="Cizek A."/>
            <person name="Rychlik I."/>
        </authorList>
    </citation>
    <scope>NUCLEOTIDE SEQUENCE [LARGE SCALE GENOMIC DNA]</scope>
    <source>
        <strain evidence="2">An144</strain>
    </source>
</reference>
<gene>
    <name evidence="1" type="ORF">B5E88_02735</name>
</gene>
<dbReference type="EMBL" id="NFLC01000003">
    <property type="protein sequence ID" value="OUQ11389.1"/>
    <property type="molecule type" value="Genomic_DNA"/>
</dbReference>
<dbReference type="RefSeq" id="WP_087213951.1">
    <property type="nucleotide sequence ID" value="NZ_NFLC01000003.1"/>
</dbReference>
<proteinExistence type="predicted"/>
<dbReference type="Proteomes" id="UP000196074">
    <property type="component" value="Unassembled WGS sequence"/>
</dbReference>
<dbReference type="AlphaFoldDB" id="A0A1Y4R1G9"/>
<name>A0A1Y4R1G9_9ENTE</name>
<comment type="caution">
    <text evidence="1">The sequence shown here is derived from an EMBL/GenBank/DDBJ whole genome shotgun (WGS) entry which is preliminary data.</text>
</comment>
<evidence type="ECO:0000313" key="1">
    <source>
        <dbReference type="EMBL" id="OUQ11389.1"/>
    </source>
</evidence>
<protein>
    <submittedName>
        <fullName evidence="1">Uncharacterized protein</fullName>
    </submittedName>
</protein>
<accession>A0A1Y4R1G9</accession>